<dbReference type="EMBL" id="CM010630">
    <property type="protein sequence ID" value="RID70199.1"/>
    <property type="molecule type" value="Genomic_DNA"/>
</dbReference>
<dbReference type="InterPro" id="IPR028939">
    <property type="entry name" value="P5C_Rdtase_cat_N"/>
</dbReference>
<proteinExistence type="predicted"/>
<dbReference type="GO" id="GO:0004665">
    <property type="term" value="F:prephenate dehydrogenase (NADP+) activity"/>
    <property type="evidence" value="ECO:0007669"/>
    <property type="project" value="InterPro"/>
</dbReference>
<dbReference type="Gene3D" id="3.40.50.720">
    <property type="entry name" value="NAD(P)-binding Rossmann-like Domain"/>
    <property type="match status" value="2"/>
</dbReference>
<feature type="domain" description="Prephenate/arogenate dehydrogenase" evidence="2">
    <location>
        <begin position="362"/>
        <end position="641"/>
    </location>
</feature>
<dbReference type="Pfam" id="PF02153">
    <property type="entry name" value="PDH_N"/>
    <property type="match status" value="1"/>
</dbReference>
<accession>A0A397ZX88</accession>
<evidence type="ECO:0000313" key="4">
    <source>
        <dbReference type="Proteomes" id="UP000264353"/>
    </source>
</evidence>
<dbReference type="AlphaFoldDB" id="A0A397ZX88"/>
<evidence type="ECO:0000259" key="2">
    <source>
        <dbReference type="PROSITE" id="PS51176"/>
    </source>
</evidence>
<dbReference type="SUPFAM" id="SSF48179">
    <property type="entry name" value="6-phosphogluconate dehydrogenase C-terminal domain-like"/>
    <property type="match status" value="1"/>
</dbReference>
<dbReference type="InterPro" id="IPR046826">
    <property type="entry name" value="PDH_N"/>
</dbReference>
<dbReference type="PANTHER" id="PTHR43207">
    <property type="entry name" value="AROGENATE DEHYDROGENASE-RELATED"/>
    <property type="match status" value="1"/>
</dbReference>
<evidence type="ECO:0000313" key="3">
    <source>
        <dbReference type="EMBL" id="RID70199.1"/>
    </source>
</evidence>
<dbReference type="InterPro" id="IPR036291">
    <property type="entry name" value="NAD(P)-bd_dom_sf"/>
</dbReference>
<feature type="domain" description="Prephenate/arogenate dehydrogenase" evidence="2">
    <location>
        <begin position="64"/>
        <end position="344"/>
    </location>
</feature>
<keyword evidence="1" id="KW-0560">Oxidoreductase</keyword>
<protein>
    <recommendedName>
        <fullName evidence="2">Prephenate/arogenate dehydrogenase domain-containing protein</fullName>
    </recommendedName>
</protein>
<dbReference type="GO" id="GO:0070403">
    <property type="term" value="F:NAD+ binding"/>
    <property type="evidence" value="ECO:0007669"/>
    <property type="project" value="InterPro"/>
</dbReference>
<dbReference type="InterPro" id="IPR059064">
    <property type="entry name" value="TYRAAT2_C"/>
</dbReference>
<dbReference type="InterPro" id="IPR008927">
    <property type="entry name" value="6-PGluconate_DH-like_C_sf"/>
</dbReference>
<organism evidence="3 4">
    <name type="scientific">Brassica campestris</name>
    <name type="common">Field mustard</name>
    <dbReference type="NCBI Taxonomy" id="3711"/>
    <lineage>
        <taxon>Eukaryota</taxon>
        <taxon>Viridiplantae</taxon>
        <taxon>Streptophyta</taxon>
        <taxon>Embryophyta</taxon>
        <taxon>Tracheophyta</taxon>
        <taxon>Spermatophyta</taxon>
        <taxon>Magnoliopsida</taxon>
        <taxon>eudicotyledons</taxon>
        <taxon>Gunneridae</taxon>
        <taxon>Pentapetalae</taxon>
        <taxon>rosids</taxon>
        <taxon>malvids</taxon>
        <taxon>Brassicales</taxon>
        <taxon>Brassicaceae</taxon>
        <taxon>Brassiceae</taxon>
        <taxon>Brassica</taxon>
    </lineage>
</organism>
<dbReference type="Pfam" id="PF03807">
    <property type="entry name" value="F420_oxidored"/>
    <property type="match status" value="1"/>
</dbReference>
<evidence type="ECO:0000256" key="1">
    <source>
        <dbReference type="ARBA" id="ARBA00023002"/>
    </source>
</evidence>
<dbReference type="InterPro" id="IPR045011">
    <property type="entry name" value="TYRAAT1/2"/>
</dbReference>
<sequence>MIISHSQHLLSLFPTTLRLTKPSLASPSSSLSFPSLSSSSISMSSSSSFSLPTAISPLSDPAPLRIAIVGFGNYGQFLAETLASEGHTLLAHSRSDHSAAATRLGVSFFTTDLHDLCERHPDVVLLCTSILSTETVLKTLPFQRLRRNTLFVDVLSVKDFAKTLLLQYVPDDFDILCTHPMFGPQSASSNRGSWRGLRFVYDKVRIRGDRSRCDKFLAVFERRGCEMVEMSCADHDRYAAGSQFITHTVGRVLETLKLQSTPINTRGYEALLGLAENTRGDSFDLYYGLFVYNSNSLEMLERMDLAFESLRKELFGRLHGVVRKQLFEGETHQSHIALDVTMSKDVSDFKYEYNADDSSRLLKIGIVGFGNFGQFLAKTMVKQGHTVLAYSRTDYTDAAAELGVSYYSDLDDLFEEHPEVILLCTSILSTEKVLKSLPFQRLKRSTLFVDVLSVKEFPRNAFLQTLPQDFDILCTHPMFGPESGKNGWNGLSFVFDKVRIGMDDRRRSRCDSFLDIFAREGCSMVEMSCAEHDWHAAGSQFITHTVGRVLEKLGLESTPVDTKGYETLLKLVENTAGDSFDLYYGLFLYNPNAMEQLERFGFAFESLKKQLFGRLHGLLHKQLFGNDKETQIMLETTGLSTFR</sequence>
<gene>
    <name evidence="3" type="ORF">BRARA_C02237</name>
</gene>
<dbReference type="Proteomes" id="UP000264353">
    <property type="component" value="Chromosome A3"/>
</dbReference>
<dbReference type="Pfam" id="PF26213">
    <property type="entry name" value="TYRAAT1_C"/>
    <property type="match status" value="2"/>
</dbReference>
<name>A0A397ZX88_BRACM</name>
<dbReference type="GO" id="GO:0033730">
    <property type="term" value="F:arogenate dehydrogenase (NADP+) activity"/>
    <property type="evidence" value="ECO:0007669"/>
    <property type="project" value="InterPro"/>
</dbReference>
<reference evidence="3 4" key="1">
    <citation type="submission" date="2018-06" db="EMBL/GenBank/DDBJ databases">
        <title>WGS assembly of Brassica rapa FPsc.</title>
        <authorList>
            <person name="Bowman J."/>
            <person name="Kohchi T."/>
            <person name="Yamato K."/>
            <person name="Jenkins J."/>
            <person name="Shu S."/>
            <person name="Ishizaki K."/>
            <person name="Yamaoka S."/>
            <person name="Nishihama R."/>
            <person name="Nakamura Y."/>
            <person name="Berger F."/>
            <person name="Adam C."/>
            <person name="Aki S."/>
            <person name="Althoff F."/>
            <person name="Araki T."/>
            <person name="Arteaga-Vazquez M."/>
            <person name="Balasubrmanian S."/>
            <person name="Bauer D."/>
            <person name="Boehm C."/>
            <person name="Briginshaw L."/>
            <person name="Caballero-Perez J."/>
            <person name="Catarino B."/>
            <person name="Chen F."/>
            <person name="Chiyoda S."/>
            <person name="Chovatia M."/>
            <person name="Davies K."/>
            <person name="Delmans M."/>
            <person name="Demura T."/>
            <person name="Dierschke T."/>
            <person name="Dolan L."/>
            <person name="Dorantes-Acosta A."/>
            <person name="Eklund D."/>
            <person name="Florent S."/>
            <person name="Flores-Sandoval E."/>
            <person name="Fujiyama A."/>
            <person name="Fukuzawa H."/>
            <person name="Galik B."/>
            <person name="Grimanelli D."/>
            <person name="Grimwood J."/>
            <person name="Grossniklaus U."/>
            <person name="Hamada T."/>
            <person name="Haseloff J."/>
            <person name="Hetherington A."/>
            <person name="Higo A."/>
            <person name="Hirakawa Y."/>
            <person name="Hundley H."/>
            <person name="Ikeda Y."/>
            <person name="Inoue K."/>
            <person name="Inoue S."/>
            <person name="Ishida S."/>
            <person name="Jia Q."/>
            <person name="Kakita M."/>
            <person name="Kanazawa T."/>
            <person name="Kawai Y."/>
            <person name="Kawashima T."/>
            <person name="Kennedy M."/>
            <person name="Kinose K."/>
            <person name="Kinoshita T."/>
            <person name="Kohara Y."/>
            <person name="Koide E."/>
            <person name="Komatsu K."/>
            <person name="Kopischke S."/>
            <person name="Kubo M."/>
            <person name="Kyozuka J."/>
            <person name="Lagercrantz U."/>
            <person name="Lin S."/>
            <person name="Lindquist E."/>
            <person name="Lipzen A."/>
            <person name="Lu C."/>
            <person name="Luna E."/>
            <person name="Martienssen R."/>
            <person name="Minamino N."/>
            <person name="Mizutani M."/>
            <person name="Mizutani M."/>
            <person name="Mochizuki N."/>
            <person name="Monte I."/>
            <person name="Mosher R."/>
            <person name="Nagasaki H."/>
            <person name="Nakagami H."/>
            <person name="Naramoto S."/>
            <person name="Nishitani K."/>
            <person name="Ohtani M."/>
            <person name="Okamoto T."/>
            <person name="Okumura M."/>
            <person name="Phillips J."/>
            <person name="Pollak B."/>
            <person name="Reinders A."/>
            <person name="Roevekamp M."/>
            <person name="Sano R."/>
            <person name="Sawa S."/>
            <person name="Schmid M."/>
            <person name="Shirakawa M."/>
            <person name="Solano R."/>
            <person name="Spunde A."/>
            <person name="Suetsugu N."/>
            <person name="Sugano S."/>
            <person name="Sugiyama A."/>
            <person name="Sun R."/>
            <person name="Suzuki Y."/>
            <person name="Takenaka M."/>
            <person name="Takezawa D."/>
            <person name="Tomogane H."/>
            <person name="Tsuzuki M."/>
            <person name="Ueda T."/>
            <person name="Umeda M."/>
            <person name="Ward J."/>
            <person name="Watanabe Y."/>
            <person name="Yazaki K."/>
            <person name="Yokoyama R."/>
            <person name="Yoshitake Y."/>
            <person name="Yotsui I."/>
            <person name="Zachgo S."/>
            <person name="Schmutz J."/>
        </authorList>
    </citation>
    <scope>NUCLEOTIDE SEQUENCE [LARGE SCALE GENOMIC DNA]</scope>
    <source>
        <strain evidence="4">cv. B-3</strain>
    </source>
</reference>
<dbReference type="GO" id="GO:0008977">
    <property type="term" value="F:prephenate dehydrogenase (NAD+) activity"/>
    <property type="evidence" value="ECO:0007669"/>
    <property type="project" value="InterPro"/>
</dbReference>
<dbReference type="PANTHER" id="PTHR43207:SF8">
    <property type="entry name" value="AROGENATE DEHYDROGENASE 1, CHLOROPLASTIC"/>
    <property type="match status" value="1"/>
</dbReference>
<dbReference type="InterPro" id="IPR003099">
    <property type="entry name" value="Prephen_DH"/>
</dbReference>
<dbReference type="PROSITE" id="PS51176">
    <property type="entry name" value="PDH_ADH"/>
    <property type="match status" value="2"/>
</dbReference>
<dbReference type="GO" id="GO:0006571">
    <property type="term" value="P:tyrosine biosynthetic process"/>
    <property type="evidence" value="ECO:0007669"/>
    <property type="project" value="InterPro"/>
</dbReference>
<dbReference type="SUPFAM" id="SSF51735">
    <property type="entry name" value="NAD(P)-binding Rossmann-fold domains"/>
    <property type="match status" value="2"/>
</dbReference>